<dbReference type="AlphaFoldDB" id="A0A397IYA5"/>
<organism evidence="1 2">
    <name type="scientific">Diversispora epigaea</name>
    <dbReference type="NCBI Taxonomy" id="1348612"/>
    <lineage>
        <taxon>Eukaryota</taxon>
        <taxon>Fungi</taxon>
        <taxon>Fungi incertae sedis</taxon>
        <taxon>Mucoromycota</taxon>
        <taxon>Glomeromycotina</taxon>
        <taxon>Glomeromycetes</taxon>
        <taxon>Diversisporales</taxon>
        <taxon>Diversisporaceae</taxon>
        <taxon>Diversispora</taxon>
    </lineage>
</organism>
<accession>A0A397IYA5</accession>
<gene>
    <name evidence="1" type="ORF">Glove_148g6</name>
</gene>
<dbReference type="EMBL" id="PQFF01000139">
    <property type="protein sequence ID" value="RHZ79378.1"/>
    <property type="molecule type" value="Genomic_DNA"/>
</dbReference>
<proteinExistence type="predicted"/>
<reference evidence="1 2" key="1">
    <citation type="submission" date="2018-08" db="EMBL/GenBank/DDBJ databases">
        <title>Genome and evolution of the arbuscular mycorrhizal fungus Diversispora epigaea (formerly Glomus versiforme) and its bacterial endosymbionts.</title>
        <authorList>
            <person name="Sun X."/>
            <person name="Fei Z."/>
            <person name="Harrison M."/>
        </authorList>
    </citation>
    <scope>NUCLEOTIDE SEQUENCE [LARGE SCALE GENOMIC DNA]</scope>
    <source>
        <strain evidence="1 2">IT104</strain>
    </source>
</reference>
<comment type="caution">
    <text evidence="1">The sequence shown here is derived from an EMBL/GenBank/DDBJ whole genome shotgun (WGS) entry which is preliminary data.</text>
</comment>
<keyword evidence="2" id="KW-1185">Reference proteome</keyword>
<sequence length="214" mass="25090">MRKKNKQQVISSLMSCHKLKNLDDINNLFSENRLLKLNTCYVSKPLEAQVLENLSALLDYKFSLLSHTSGDTSDMISLKDQYLPQKHHSATAAYNVRNNKGIKISTDDWHKPSGSFTTGVQWLYHFTAQELYKDDLHSGHRYIKDKDNMKVFYIMIKQVLNHKIKSNKLSPEFKLEKNRNIIVESIESNNPCFKRKLEKSETEQKLYIKLLKYF</sequence>
<dbReference type="Proteomes" id="UP000266861">
    <property type="component" value="Unassembled WGS sequence"/>
</dbReference>
<evidence type="ECO:0000313" key="2">
    <source>
        <dbReference type="Proteomes" id="UP000266861"/>
    </source>
</evidence>
<name>A0A397IYA5_9GLOM</name>
<evidence type="ECO:0000313" key="1">
    <source>
        <dbReference type="EMBL" id="RHZ79378.1"/>
    </source>
</evidence>
<dbReference type="OrthoDB" id="2375172at2759"/>
<protein>
    <submittedName>
        <fullName evidence="1">Uncharacterized protein</fullName>
    </submittedName>
</protein>